<proteinExistence type="predicted"/>
<dbReference type="EMBL" id="CAJNOH010005861">
    <property type="protein sequence ID" value="CAF1412560.1"/>
    <property type="molecule type" value="Genomic_DNA"/>
</dbReference>
<comment type="caution">
    <text evidence="1">The sequence shown here is derived from an EMBL/GenBank/DDBJ whole genome shotgun (WGS) entry which is preliminary data.</text>
</comment>
<evidence type="ECO:0000313" key="1">
    <source>
        <dbReference type="EMBL" id="CAF1412560.1"/>
    </source>
</evidence>
<accession>A0A815LX95</accession>
<feature type="non-terminal residue" evidence="1">
    <location>
        <position position="328"/>
    </location>
</feature>
<evidence type="ECO:0008006" key="5">
    <source>
        <dbReference type="Google" id="ProtNLM"/>
    </source>
</evidence>
<dbReference type="AlphaFoldDB" id="A0A815LX95"/>
<dbReference type="EMBL" id="CAJNOL010007393">
    <property type="protein sequence ID" value="CAF1627815.1"/>
    <property type="molecule type" value="Genomic_DNA"/>
</dbReference>
<organism evidence="1 3">
    <name type="scientific">Rotaria sordida</name>
    <dbReference type="NCBI Taxonomy" id="392033"/>
    <lineage>
        <taxon>Eukaryota</taxon>
        <taxon>Metazoa</taxon>
        <taxon>Spiralia</taxon>
        <taxon>Gnathifera</taxon>
        <taxon>Rotifera</taxon>
        <taxon>Eurotatoria</taxon>
        <taxon>Bdelloidea</taxon>
        <taxon>Philodinida</taxon>
        <taxon>Philodinidae</taxon>
        <taxon>Rotaria</taxon>
    </lineage>
</organism>
<sequence length="328" mass="39030">MVISNCFDNLSNELLFEIFDYLSFNDLIKSFFGLKQQLNNIIQAYPSKIDLSHRIDNNTFQYGSFCCQSLKIFGNDQHKLQMIISYLNFANLQAVTFSSMNLTNLKFLIEQLPMKQLESIIITDINTYHDPESIQQQIWLMIMTSGRDCLRYLDVPHGISKFNVKQMQFDLSVLERLIFRSISNNQTLALMHYTPNLYYCKIYLHDRMTNPSVVDVRLLKLSHVYLTINVDWLFEDFCRFFTISPHLKHLTVVLNVQEKCLDESSAWKTLIELYLPDLIYFYLHFDVKEYPDHYIYPRCNLSSFNNDEYWLQRRPQFQVTQNVQEICL</sequence>
<name>A0A815LX95_9BILA</name>
<dbReference type="Proteomes" id="UP000663870">
    <property type="component" value="Unassembled WGS sequence"/>
</dbReference>
<gene>
    <name evidence="2" type="ORF">JXQ802_LOCUS51399</name>
    <name evidence="1" type="ORF">PYM288_LOCUS35158</name>
</gene>
<evidence type="ECO:0000313" key="4">
    <source>
        <dbReference type="Proteomes" id="UP000663870"/>
    </source>
</evidence>
<reference evidence="1" key="1">
    <citation type="submission" date="2021-02" db="EMBL/GenBank/DDBJ databases">
        <authorList>
            <person name="Nowell W R."/>
        </authorList>
    </citation>
    <scope>NUCLEOTIDE SEQUENCE</scope>
</reference>
<protein>
    <recommendedName>
        <fullName evidence="5">F-box domain-containing protein</fullName>
    </recommendedName>
</protein>
<evidence type="ECO:0000313" key="2">
    <source>
        <dbReference type="EMBL" id="CAF1627815.1"/>
    </source>
</evidence>
<evidence type="ECO:0000313" key="3">
    <source>
        <dbReference type="Proteomes" id="UP000663854"/>
    </source>
</evidence>
<dbReference type="Proteomes" id="UP000663854">
    <property type="component" value="Unassembled WGS sequence"/>
</dbReference>
<keyword evidence="4" id="KW-1185">Reference proteome</keyword>